<dbReference type="Proteomes" id="UP001208935">
    <property type="component" value="Unassembled WGS sequence"/>
</dbReference>
<dbReference type="RefSeq" id="WP_265281350.1">
    <property type="nucleotide sequence ID" value="NZ_QZCW01000001.1"/>
</dbReference>
<dbReference type="SMART" id="SM00382">
    <property type="entry name" value="AAA"/>
    <property type="match status" value="2"/>
</dbReference>
<dbReference type="PROSITE" id="PS50893">
    <property type="entry name" value="ABC_TRANSPORTER_2"/>
    <property type="match status" value="2"/>
</dbReference>
<dbReference type="InterPro" id="IPR027417">
    <property type="entry name" value="P-loop_NTPase"/>
</dbReference>
<gene>
    <name evidence="7" type="ORF">D5039_05615</name>
</gene>
<dbReference type="InterPro" id="IPR003439">
    <property type="entry name" value="ABC_transporter-like_ATP-bd"/>
</dbReference>
<keyword evidence="3" id="KW-0547">Nucleotide-binding</keyword>
<dbReference type="PANTHER" id="PTHR19211">
    <property type="entry name" value="ATP-BINDING TRANSPORT PROTEIN-RELATED"/>
    <property type="match status" value="1"/>
</dbReference>
<dbReference type="InterPro" id="IPR050611">
    <property type="entry name" value="ABCF"/>
</dbReference>
<keyword evidence="4 7" id="KW-0067">ATP-binding</keyword>
<dbReference type="EMBL" id="QZCW01000001">
    <property type="protein sequence ID" value="MCW5320668.1"/>
    <property type="molecule type" value="Genomic_DNA"/>
</dbReference>
<evidence type="ECO:0000313" key="8">
    <source>
        <dbReference type="Proteomes" id="UP001208935"/>
    </source>
</evidence>
<keyword evidence="8" id="KW-1185">Reference proteome</keyword>
<keyword evidence="1" id="KW-0472">Membrane</keyword>
<comment type="caution">
    <text evidence="7">The sequence shown here is derived from an EMBL/GenBank/DDBJ whole genome shotgun (WGS) entry which is preliminary data.</text>
</comment>
<organism evidence="7 8">
    <name type="scientific">Verminephrobacter aporrectodeae subsp. tuberculatae</name>
    <dbReference type="NCBI Taxonomy" id="1110392"/>
    <lineage>
        <taxon>Bacteria</taxon>
        <taxon>Pseudomonadati</taxon>
        <taxon>Pseudomonadota</taxon>
        <taxon>Betaproteobacteria</taxon>
        <taxon>Burkholderiales</taxon>
        <taxon>Comamonadaceae</taxon>
        <taxon>Verminephrobacter</taxon>
    </lineage>
</organism>
<keyword evidence="2" id="KW-0677">Repeat</keyword>
<dbReference type="Pfam" id="PF00005">
    <property type="entry name" value="ABC_tran"/>
    <property type="match status" value="2"/>
</dbReference>
<evidence type="ECO:0000313" key="7">
    <source>
        <dbReference type="EMBL" id="MCW5320668.1"/>
    </source>
</evidence>
<feature type="domain" description="ABC transporter" evidence="6">
    <location>
        <begin position="296"/>
        <end position="506"/>
    </location>
</feature>
<evidence type="ECO:0000259" key="6">
    <source>
        <dbReference type="PROSITE" id="PS50893"/>
    </source>
</evidence>
<accession>A0ABT3KQR9</accession>
<evidence type="ECO:0000256" key="1">
    <source>
        <dbReference type="ARBA" id="ARBA00022475"/>
    </source>
</evidence>
<dbReference type="InterPro" id="IPR003593">
    <property type="entry name" value="AAA+_ATPase"/>
</dbReference>
<protein>
    <submittedName>
        <fullName evidence="7">ABC transporter ATP-binding protein</fullName>
    </submittedName>
</protein>
<proteinExistence type="predicted"/>
<feature type="domain" description="ABC transporter" evidence="6">
    <location>
        <begin position="1"/>
        <end position="222"/>
    </location>
</feature>
<dbReference type="Gene3D" id="3.40.50.300">
    <property type="entry name" value="P-loop containing nucleotide triphosphate hydrolases"/>
    <property type="match status" value="2"/>
</dbReference>
<dbReference type="SUPFAM" id="SSF52540">
    <property type="entry name" value="P-loop containing nucleoside triphosphate hydrolases"/>
    <property type="match status" value="2"/>
</dbReference>
<evidence type="ECO:0000256" key="5">
    <source>
        <dbReference type="SAM" id="Coils"/>
    </source>
</evidence>
<dbReference type="GO" id="GO:0005524">
    <property type="term" value="F:ATP binding"/>
    <property type="evidence" value="ECO:0007669"/>
    <property type="project" value="UniProtKB-KW"/>
</dbReference>
<evidence type="ECO:0000256" key="4">
    <source>
        <dbReference type="ARBA" id="ARBA00022840"/>
    </source>
</evidence>
<keyword evidence="1" id="KW-1003">Cell membrane</keyword>
<dbReference type="CDD" id="cd03221">
    <property type="entry name" value="ABCF_EF-3"/>
    <property type="match status" value="1"/>
</dbReference>
<feature type="coiled-coil region" evidence="5">
    <location>
        <begin position="218"/>
        <end position="245"/>
    </location>
</feature>
<sequence>MSMLLVSDVGYGYSTPLFEEVNLRIDRAEKVGIVGINGAGKSTLVKCLRGELEVTRGSITMQRGLKVAVLDQHTPEYLLGCGFKECVATAIPQGEMESRSWQISYLLDQLEVPEAIRERPMAQLSGGWQRFALLARAWLDEPQLWVLDEPTNFLDLEKMAMLERWIADAGRDTPMLIVSHDRRFLDNVTEQTLFLRSSNSRLYPHSYSRAVQLLAADDAAAESRREREQQQIDRLKRSAHHLRQIGNNKHSDTALKRSMQLSKRVEQLEKVSTPIHREAARDIRLANRGTHAQVLVTFENVVIASPRGDPLIHIPKLEIRQGERIAVLGRNGVGKSQLIERIHRAICDREEGKAGGISVTPSVTYGYLDQMLTQLPHGCSAANYVNSLFGFPLNRVTSLLVGAGFKLDTHDREIATLSAGQRVRLLLLVLRLTEPNFYLLDEPTNHVDIEGQEQLESEIIEHKATCVLVSHDREFTERVANRFIAVRNQRLVELESAASFYREIGIAT</sequence>
<name>A0ABT3KQR9_9BURK</name>
<keyword evidence="5" id="KW-0175">Coiled coil</keyword>
<dbReference type="PANTHER" id="PTHR19211:SF14">
    <property type="entry name" value="ATP-BINDING CASSETTE SUB-FAMILY F MEMBER 1"/>
    <property type="match status" value="1"/>
</dbReference>
<evidence type="ECO:0000256" key="2">
    <source>
        <dbReference type="ARBA" id="ARBA00022737"/>
    </source>
</evidence>
<reference evidence="8" key="1">
    <citation type="submission" date="2023-07" db="EMBL/GenBank/DDBJ databases">
        <title>Verminephrobacter genomes.</title>
        <authorList>
            <person name="Lund M.B."/>
        </authorList>
    </citation>
    <scope>NUCLEOTIDE SEQUENCE [LARGE SCALE GENOMIC DNA]</scope>
    <source>
        <strain evidence="8">AtM5-05</strain>
    </source>
</reference>
<evidence type="ECO:0000256" key="3">
    <source>
        <dbReference type="ARBA" id="ARBA00022741"/>
    </source>
</evidence>